<reference evidence="2 3" key="1">
    <citation type="journal article" date="2019" name="Nat. Med.">
        <title>A library of human gut bacterial isolates paired with longitudinal multiomics data enables mechanistic microbiome research.</title>
        <authorList>
            <person name="Poyet M."/>
            <person name="Groussin M."/>
            <person name="Gibbons S.M."/>
            <person name="Avila-Pacheco J."/>
            <person name="Jiang X."/>
            <person name="Kearney S.M."/>
            <person name="Perrotta A.R."/>
            <person name="Berdy B."/>
            <person name="Zhao S."/>
            <person name="Lieberman T.D."/>
            <person name="Swanson P.K."/>
            <person name="Smith M."/>
            <person name="Roesemann S."/>
            <person name="Alexander J.E."/>
            <person name="Rich S.A."/>
            <person name="Livny J."/>
            <person name="Vlamakis H."/>
            <person name="Clish C."/>
            <person name="Bullock K."/>
            <person name="Deik A."/>
            <person name="Scott J."/>
            <person name="Pierce K.A."/>
            <person name="Xavier R.J."/>
            <person name="Alm E.J."/>
        </authorList>
    </citation>
    <scope>NUCLEOTIDE SEQUENCE [LARGE SCALE GENOMIC DNA]</scope>
    <source>
        <strain evidence="2 3">BIOML-A1</strain>
    </source>
</reference>
<keyword evidence="1" id="KW-1133">Transmembrane helix</keyword>
<dbReference type="EMBL" id="WKZA01000012">
    <property type="protein sequence ID" value="MSA94333.1"/>
    <property type="molecule type" value="Genomic_DNA"/>
</dbReference>
<keyword evidence="1" id="KW-0812">Transmembrane</keyword>
<evidence type="ECO:0000313" key="3">
    <source>
        <dbReference type="Proteomes" id="UP000462865"/>
    </source>
</evidence>
<protein>
    <submittedName>
        <fullName evidence="2">Uncharacterized protein</fullName>
    </submittedName>
</protein>
<feature type="transmembrane region" description="Helical" evidence="1">
    <location>
        <begin position="6"/>
        <end position="27"/>
    </location>
</feature>
<sequence length="52" mass="6196">MDSGFIGTIVVGITFLAMAAIVGRRLNKGKTREQRMRERFEEYDRKMEKFRR</sequence>
<dbReference type="RefSeq" id="WP_154270206.1">
    <property type="nucleotide sequence ID" value="NZ_JAJCHO010000001.1"/>
</dbReference>
<name>A0A7K0I8D9_9ACTN</name>
<evidence type="ECO:0000313" key="2">
    <source>
        <dbReference type="EMBL" id="MSA94333.1"/>
    </source>
</evidence>
<organism evidence="2 3">
    <name type="scientific">Gordonibacter urolithinfaciens</name>
    <dbReference type="NCBI Taxonomy" id="1335613"/>
    <lineage>
        <taxon>Bacteria</taxon>
        <taxon>Bacillati</taxon>
        <taxon>Actinomycetota</taxon>
        <taxon>Coriobacteriia</taxon>
        <taxon>Eggerthellales</taxon>
        <taxon>Eggerthellaceae</taxon>
        <taxon>Gordonibacter</taxon>
    </lineage>
</organism>
<accession>A0A7K0I8D9</accession>
<comment type="caution">
    <text evidence="2">The sequence shown here is derived from an EMBL/GenBank/DDBJ whole genome shotgun (WGS) entry which is preliminary data.</text>
</comment>
<gene>
    <name evidence="2" type="ORF">GKG38_04515</name>
</gene>
<proteinExistence type="predicted"/>
<keyword evidence="1" id="KW-0472">Membrane</keyword>
<dbReference type="Proteomes" id="UP000462865">
    <property type="component" value="Unassembled WGS sequence"/>
</dbReference>
<dbReference type="AlphaFoldDB" id="A0A7K0I8D9"/>
<evidence type="ECO:0000256" key="1">
    <source>
        <dbReference type="SAM" id="Phobius"/>
    </source>
</evidence>